<evidence type="ECO:0000313" key="2">
    <source>
        <dbReference type="Proteomes" id="UP000177117"/>
    </source>
</evidence>
<dbReference type="Proteomes" id="UP000177117">
    <property type="component" value="Unassembled WGS sequence"/>
</dbReference>
<comment type="caution">
    <text evidence="1">The sequence shown here is derived from an EMBL/GenBank/DDBJ whole genome shotgun (WGS) entry which is preliminary data.</text>
</comment>
<dbReference type="AlphaFoldDB" id="A0A1F8EJC7"/>
<sequence length="193" mass="22102">MRAPPVYFKREPFLNMLLAAVDPFKKECLGYIFGKKPTKKRNSFIVINAIPAQLVKRRLNSEIEQSEAGFTRMDKLFSNFYSLYPVIGDFHSHPEWGLHKGSSHVSQKDIEGMRKEMKKISLWVVISISSRMREKVVFWQCQDDGGVRGSLGRYLFEIKAYCMSGNGRPSEQKPIPLTIYAPTAIKALNRALI</sequence>
<protein>
    <submittedName>
        <fullName evidence="1">Uncharacterized protein</fullName>
    </submittedName>
</protein>
<organism evidence="1 2">
    <name type="scientific">Candidatus Yanofskybacteria bacterium RIFCSPHIGHO2_01_FULL_41_53</name>
    <dbReference type="NCBI Taxonomy" id="1802663"/>
    <lineage>
        <taxon>Bacteria</taxon>
        <taxon>Candidatus Yanofskyibacteriota</taxon>
    </lineage>
</organism>
<dbReference type="Gene3D" id="3.40.140.10">
    <property type="entry name" value="Cytidine Deaminase, domain 2"/>
    <property type="match status" value="1"/>
</dbReference>
<proteinExistence type="predicted"/>
<name>A0A1F8EJC7_9BACT</name>
<dbReference type="SUPFAM" id="SSF102712">
    <property type="entry name" value="JAB1/MPN domain"/>
    <property type="match status" value="1"/>
</dbReference>
<accession>A0A1F8EJC7</accession>
<evidence type="ECO:0000313" key="1">
    <source>
        <dbReference type="EMBL" id="OGN00126.1"/>
    </source>
</evidence>
<dbReference type="EMBL" id="MGJD01000028">
    <property type="protein sequence ID" value="OGN00126.1"/>
    <property type="molecule type" value="Genomic_DNA"/>
</dbReference>
<reference evidence="1 2" key="1">
    <citation type="journal article" date="2016" name="Nat. Commun.">
        <title>Thousands of microbial genomes shed light on interconnected biogeochemical processes in an aquifer system.</title>
        <authorList>
            <person name="Anantharaman K."/>
            <person name="Brown C.T."/>
            <person name="Hug L.A."/>
            <person name="Sharon I."/>
            <person name="Castelle C.J."/>
            <person name="Probst A.J."/>
            <person name="Thomas B.C."/>
            <person name="Singh A."/>
            <person name="Wilkins M.J."/>
            <person name="Karaoz U."/>
            <person name="Brodie E.L."/>
            <person name="Williams K.H."/>
            <person name="Hubbard S.S."/>
            <person name="Banfield J.F."/>
        </authorList>
    </citation>
    <scope>NUCLEOTIDE SEQUENCE [LARGE SCALE GENOMIC DNA]</scope>
</reference>
<gene>
    <name evidence="1" type="ORF">A2650_04225</name>
</gene>